<feature type="compositionally biased region" description="Basic and acidic residues" evidence="1">
    <location>
        <begin position="75"/>
        <end position="91"/>
    </location>
</feature>
<dbReference type="GeneID" id="54550449"/>
<proteinExistence type="predicted"/>
<sequence length="91" mass="9870">MYTFSSCAVHVSAAPILSTSPISAQAPVPLCLPFFDPSLRFPRPVRRRPVLSSKIPVSTKVFSPMDRSILTEGGHASESETERDEILGLAD</sequence>
<dbReference type="EMBL" id="ML986484">
    <property type="protein sequence ID" value="KAF2280606.1"/>
    <property type="molecule type" value="Genomic_DNA"/>
</dbReference>
<name>A0A6A6JXY2_WESOR</name>
<evidence type="ECO:0000313" key="2">
    <source>
        <dbReference type="EMBL" id="KAF2280606.1"/>
    </source>
</evidence>
<evidence type="ECO:0000256" key="1">
    <source>
        <dbReference type="SAM" id="MobiDB-lite"/>
    </source>
</evidence>
<feature type="region of interest" description="Disordered" evidence="1">
    <location>
        <begin position="68"/>
        <end position="91"/>
    </location>
</feature>
<reference evidence="2" key="1">
    <citation type="journal article" date="2020" name="Stud. Mycol.">
        <title>101 Dothideomycetes genomes: a test case for predicting lifestyles and emergence of pathogens.</title>
        <authorList>
            <person name="Haridas S."/>
            <person name="Albert R."/>
            <person name="Binder M."/>
            <person name="Bloem J."/>
            <person name="Labutti K."/>
            <person name="Salamov A."/>
            <person name="Andreopoulos B."/>
            <person name="Baker S."/>
            <person name="Barry K."/>
            <person name="Bills G."/>
            <person name="Bluhm B."/>
            <person name="Cannon C."/>
            <person name="Castanera R."/>
            <person name="Culley D."/>
            <person name="Daum C."/>
            <person name="Ezra D."/>
            <person name="Gonzalez J."/>
            <person name="Henrissat B."/>
            <person name="Kuo A."/>
            <person name="Liang C."/>
            <person name="Lipzen A."/>
            <person name="Lutzoni F."/>
            <person name="Magnuson J."/>
            <person name="Mondo S."/>
            <person name="Nolan M."/>
            <person name="Ohm R."/>
            <person name="Pangilinan J."/>
            <person name="Park H.-J."/>
            <person name="Ramirez L."/>
            <person name="Alfaro M."/>
            <person name="Sun H."/>
            <person name="Tritt A."/>
            <person name="Yoshinaga Y."/>
            <person name="Zwiers L.-H."/>
            <person name="Turgeon B."/>
            <person name="Goodwin S."/>
            <person name="Spatafora J."/>
            <person name="Crous P."/>
            <person name="Grigoriev I."/>
        </authorList>
    </citation>
    <scope>NUCLEOTIDE SEQUENCE</scope>
    <source>
        <strain evidence="2">CBS 379.55</strain>
    </source>
</reference>
<keyword evidence="3" id="KW-1185">Reference proteome</keyword>
<protein>
    <submittedName>
        <fullName evidence="2">Uncharacterized protein</fullName>
    </submittedName>
</protein>
<organism evidence="2 3">
    <name type="scientific">Westerdykella ornata</name>
    <dbReference type="NCBI Taxonomy" id="318751"/>
    <lineage>
        <taxon>Eukaryota</taxon>
        <taxon>Fungi</taxon>
        <taxon>Dikarya</taxon>
        <taxon>Ascomycota</taxon>
        <taxon>Pezizomycotina</taxon>
        <taxon>Dothideomycetes</taxon>
        <taxon>Pleosporomycetidae</taxon>
        <taxon>Pleosporales</taxon>
        <taxon>Sporormiaceae</taxon>
        <taxon>Westerdykella</taxon>
    </lineage>
</organism>
<dbReference type="AlphaFoldDB" id="A0A6A6JXY2"/>
<dbReference type="RefSeq" id="XP_033658144.1">
    <property type="nucleotide sequence ID" value="XM_033797274.1"/>
</dbReference>
<dbReference type="Proteomes" id="UP000800097">
    <property type="component" value="Unassembled WGS sequence"/>
</dbReference>
<gene>
    <name evidence="2" type="ORF">EI97DRAFT_428698</name>
</gene>
<evidence type="ECO:0000313" key="3">
    <source>
        <dbReference type="Proteomes" id="UP000800097"/>
    </source>
</evidence>
<accession>A0A6A6JXY2</accession>